<evidence type="ECO:0008006" key="5">
    <source>
        <dbReference type="Google" id="ProtNLM"/>
    </source>
</evidence>
<keyword evidence="2" id="KW-0812">Transmembrane</keyword>
<dbReference type="OrthoDB" id="10252687at2759"/>
<keyword evidence="2" id="KW-0472">Membrane</keyword>
<evidence type="ECO:0000256" key="2">
    <source>
        <dbReference type="SAM" id="Phobius"/>
    </source>
</evidence>
<dbReference type="Proteomes" id="UP000308199">
    <property type="component" value="Unassembled WGS sequence"/>
</dbReference>
<dbReference type="AlphaFoldDB" id="A0A4S4LHJ6"/>
<dbReference type="EMBL" id="SGPK01000013">
    <property type="protein sequence ID" value="THH11476.1"/>
    <property type="molecule type" value="Genomic_DNA"/>
</dbReference>
<proteinExistence type="predicted"/>
<keyword evidence="4" id="KW-1185">Reference proteome</keyword>
<reference evidence="3 4" key="1">
    <citation type="submission" date="2019-02" db="EMBL/GenBank/DDBJ databases">
        <title>Genome sequencing of the rare red list fungi Phellinidium pouzarii.</title>
        <authorList>
            <person name="Buettner E."/>
            <person name="Kellner H."/>
        </authorList>
    </citation>
    <scope>NUCLEOTIDE SEQUENCE [LARGE SCALE GENOMIC DNA]</scope>
    <source>
        <strain evidence="3 4">DSM 108285</strain>
    </source>
</reference>
<organism evidence="3 4">
    <name type="scientific">Phellinidium pouzarii</name>
    <dbReference type="NCBI Taxonomy" id="167371"/>
    <lineage>
        <taxon>Eukaryota</taxon>
        <taxon>Fungi</taxon>
        <taxon>Dikarya</taxon>
        <taxon>Basidiomycota</taxon>
        <taxon>Agaricomycotina</taxon>
        <taxon>Agaricomycetes</taxon>
        <taxon>Hymenochaetales</taxon>
        <taxon>Hymenochaetaceae</taxon>
        <taxon>Phellinidium</taxon>
    </lineage>
</organism>
<accession>A0A4S4LHJ6</accession>
<dbReference type="GO" id="GO:0000973">
    <property type="term" value="P:post-transcriptional tethering of RNA polymerase II gene DNA at nuclear periphery"/>
    <property type="evidence" value="ECO:0007669"/>
    <property type="project" value="TreeGrafter"/>
</dbReference>
<dbReference type="GO" id="GO:0006368">
    <property type="term" value="P:transcription elongation by RNA polymerase II"/>
    <property type="evidence" value="ECO:0007669"/>
    <property type="project" value="TreeGrafter"/>
</dbReference>
<feature type="compositionally biased region" description="Polar residues" evidence="1">
    <location>
        <begin position="624"/>
        <end position="639"/>
    </location>
</feature>
<evidence type="ECO:0000313" key="3">
    <source>
        <dbReference type="EMBL" id="THH11476.1"/>
    </source>
</evidence>
<feature type="transmembrane region" description="Helical" evidence="2">
    <location>
        <begin position="366"/>
        <end position="389"/>
    </location>
</feature>
<dbReference type="SMART" id="SM00753">
    <property type="entry name" value="PAM"/>
    <property type="match status" value="1"/>
</dbReference>
<dbReference type="GO" id="GO:0003723">
    <property type="term" value="F:RNA binding"/>
    <property type="evidence" value="ECO:0007669"/>
    <property type="project" value="InterPro"/>
</dbReference>
<dbReference type="InterPro" id="IPR045114">
    <property type="entry name" value="Csn12-like"/>
</dbReference>
<sequence>MTITFTEYLSMLGTAVLQQQGPHLAYLLRPTSPHAKDFTKEFRNPTRQMLSAYEGSLVAPWDEIAISYALVVNFISNNKSADAFKEHSQLVSLFYRFFTNNTGWTLSALFAILRDLRDIAYDADIATQKTDCMEEAARIITKAFSHCVTDRSSPAAESRKWGVYYAVGLVIKCYFRVKRIALSRNILRALEANKDIPPLSSYPRAHQVTYRYYIGVIAFLNEDFEKAEQELTYSFYNCHADAQMNQQRILSYLIPLRILRGHLPSDNLLERFPLLAEVYNPFIAAIRKADIKAYDVALFKWEKRLLELNAWLVFERARELVMRGLFRKVYNEHRKFWSGSGSLQPITDGFLDLALALPWPNPFPPYASTIILTTVLSRLIFTLPFSIWAKRRQWRLEEMAVPELKAYRKDAAVHIAHEMKFAGLDKLGLAHFKKVHLERLRHAIDIRRRELFATYSCSPMPTMLVPAITQLPLFVFSTTVSSSLAMRPTPLDDETFLTLTSLARPDSTGMLPIALGLITLANVETGGWFVGAERVARSARIEEERKTLDAQKREQGIPVIPHIKDVVQGSLRLFSVLRIVIGVMVDGSIIVYWLSSATFGLFQSWGFNWWDAHRAAGRKRLSERQSQQSQDATPTSHKR</sequence>
<dbReference type="PANTHER" id="PTHR12732">
    <property type="entry name" value="UNCHARACTERIZED PROTEASOME COMPONENT REGION PCI-CONTAINING"/>
    <property type="match status" value="1"/>
</dbReference>
<feature type="transmembrane region" description="Helical" evidence="2">
    <location>
        <begin position="573"/>
        <end position="594"/>
    </location>
</feature>
<comment type="caution">
    <text evidence="3">The sequence shown here is derived from an EMBL/GenBank/DDBJ whole genome shotgun (WGS) entry which is preliminary data.</text>
</comment>
<evidence type="ECO:0000256" key="1">
    <source>
        <dbReference type="SAM" id="MobiDB-lite"/>
    </source>
</evidence>
<dbReference type="GO" id="GO:0003690">
    <property type="term" value="F:double-stranded DNA binding"/>
    <property type="evidence" value="ECO:0007669"/>
    <property type="project" value="InterPro"/>
</dbReference>
<gene>
    <name evidence="3" type="ORF">EW145_g621</name>
</gene>
<dbReference type="GO" id="GO:0016973">
    <property type="term" value="P:poly(A)+ mRNA export from nucleus"/>
    <property type="evidence" value="ECO:0007669"/>
    <property type="project" value="TreeGrafter"/>
</dbReference>
<dbReference type="GO" id="GO:0070390">
    <property type="term" value="C:transcription export complex 2"/>
    <property type="evidence" value="ECO:0007669"/>
    <property type="project" value="TreeGrafter"/>
</dbReference>
<feature type="region of interest" description="Disordered" evidence="1">
    <location>
        <begin position="620"/>
        <end position="639"/>
    </location>
</feature>
<evidence type="ECO:0000313" key="4">
    <source>
        <dbReference type="Proteomes" id="UP000308199"/>
    </source>
</evidence>
<keyword evidence="2" id="KW-1133">Transmembrane helix</keyword>
<protein>
    <recommendedName>
        <fullName evidence="5">PCI domain-containing protein</fullName>
    </recommendedName>
</protein>
<dbReference type="PANTHER" id="PTHR12732:SF0">
    <property type="entry name" value="PCI DOMAIN-CONTAINING PROTEIN 2"/>
    <property type="match status" value="1"/>
</dbReference>
<name>A0A4S4LHJ6_9AGAM</name>